<dbReference type="PANTHER" id="PTHR30287">
    <property type="entry name" value="MEMBRANE COMPONENT OF PREDICTED ABC SUPERFAMILY METABOLITE UPTAKE TRANSPORTER"/>
    <property type="match status" value="1"/>
</dbReference>
<keyword evidence="9" id="KW-1185">Reference proteome</keyword>
<accession>A0ABS3LBA2</accession>
<feature type="transmembrane region" description="Helical" evidence="6">
    <location>
        <begin position="700"/>
        <end position="728"/>
    </location>
</feature>
<evidence type="ECO:0000256" key="2">
    <source>
        <dbReference type="ARBA" id="ARBA00022475"/>
    </source>
</evidence>
<feature type="domain" description="ABC3 transporter permease C-terminal" evidence="7">
    <location>
        <begin position="255"/>
        <end position="367"/>
    </location>
</feature>
<evidence type="ECO:0000259" key="7">
    <source>
        <dbReference type="Pfam" id="PF02687"/>
    </source>
</evidence>
<evidence type="ECO:0000313" key="8">
    <source>
        <dbReference type="EMBL" id="MBO1306902.1"/>
    </source>
</evidence>
<evidence type="ECO:0000256" key="6">
    <source>
        <dbReference type="SAM" id="Phobius"/>
    </source>
</evidence>
<feature type="transmembrane region" description="Helical" evidence="6">
    <location>
        <begin position="342"/>
        <end position="361"/>
    </location>
</feature>
<feature type="transmembrane region" description="Helical" evidence="6">
    <location>
        <begin position="419"/>
        <end position="436"/>
    </location>
</feature>
<evidence type="ECO:0000256" key="1">
    <source>
        <dbReference type="ARBA" id="ARBA00004651"/>
    </source>
</evidence>
<dbReference type="EMBL" id="JAFREM010000018">
    <property type="protein sequence ID" value="MBO1306902.1"/>
    <property type="molecule type" value="Genomic_DNA"/>
</dbReference>
<feature type="transmembrane region" description="Helical" evidence="6">
    <location>
        <begin position="646"/>
        <end position="666"/>
    </location>
</feature>
<name>A0ABS3LBA2_9ENTE</name>
<keyword evidence="4 6" id="KW-1133">Transmembrane helix</keyword>
<feature type="transmembrane region" description="Helical" evidence="6">
    <location>
        <begin position="248"/>
        <end position="272"/>
    </location>
</feature>
<comment type="caution">
    <text evidence="8">The sequence shown here is derived from an EMBL/GenBank/DDBJ whole genome shotgun (WGS) entry which is preliminary data.</text>
</comment>
<dbReference type="RefSeq" id="WP_207673823.1">
    <property type="nucleotide sequence ID" value="NZ_JAFREM010000018.1"/>
</dbReference>
<evidence type="ECO:0000313" key="9">
    <source>
        <dbReference type="Proteomes" id="UP000664601"/>
    </source>
</evidence>
<evidence type="ECO:0000256" key="5">
    <source>
        <dbReference type="ARBA" id="ARBA00023136"/>
    </source>
</evidence>
<keyword evidence="5 6" id="KW-0472">Membrane</keyword>
<dbReference type="Pfam" id="PF02687">
    <property type="entry name" value="FtsX"/>
    <property type="match status" value="2"/>
</dbReference>
<evidence type="ECO:0000256" key="4">
    <source>
        <dbReference type="ARBA" id="ARBA00022989"/>
    </source>
</evidence>
<feature type="transmembrane region" description="Helical" evidence="6">
    <location>
        <begin position="304"/>
        <end position="322"/>
    </location>
</feature>
<protein>
    <submittedName>
        <fullName evidence="8">ABC transporter permease</fullName>
    </submittedName>
</protein>
<evidence type="ECO:0000256" key="3">
    <source>
        <dbReference type="ARBA" id="ARBA00022692"/>
    </source>
</evidence>
<organism evidence="8 9">
    <name type="scientific">Candidatus Enterococcus moelleringii</name>
    <dbReference type="NCBI Taxonomy" id="2815325"/>
    <lineage>
        <taxon>Bacteria</taxon>
        <taxon>Bacillati</taxon>
        <taxon>Bacillota</taxon>
        <taxon>Bacilli</taxon>
        <taxon>Lactobacillales</taxon>
        <taxon>Enterococcaceae</taxon>
        <taxon>Enterococcus</taxon>
    </lineage>
</organism>
<dbReference type="InterPro" id="IPR003838">
    <property type="entry name" value="ABC3_permease_C"/>
</dbReference>
<proteinExistence type="predicted"/>
<keyword evidence="2" id="KW-1003">Cell membrane</keyword>
<sequence length="776" mass="85659">MYKKIVKNDIKNNKLISLTITMFVFLAVLLTSLATILAVNLSSAVDNSMIEARTPHLMQMHSGDINEERLAQFADEQEYVEEYQTADFLNIEGSDIAIGENSLMDSVQDNGFSKQSSQFDYLLDLNGEIIQPKEGEIYVPIYYLKEGVAKQGDPVKVHGVSFKVAGFLRDSQMNAAMISSKRFLVHPNDYQKIEPYGRLEHLIEFRLSDAGKSGEVESAYLSEGLESNGPSATSYQLFKLANAINDGMMIALLILVSLLVILVTFLCIRFTLLAKIEEDFKEIGVLKAIGLRTSEIKKIYMAKYGMMAAFASVLGYIGAIVLQNPLMENIRLYFGDSKAPVFALFAGLLGALVIFGIVVLYTNNILRRFKKISPAQAIRFGAPEEKTKTTKKFLSLSRNRLFSTNILLGFKDIIARKKMYLTMLFVLIISIFLMIVPQNVHNTISSKNFMTYMGIGRCDTRFDIQQTENISEKAATVAQALSEDESVAKFTVLTSRMFDAKLNDQATRRLKVELGDHSQFPIAYSKGHEPRTASEIALSKLSADDLEKEVDDTVELSVDGKKRLFTVSGIYSDITNGGKTAKANFTVDSEASPVLWSTIPVAFTKASLTNEKTAQFQKDYSFAKVADISAYTSQTFGSTIAGIKKASYAAIAATILLVLLVTILFMKMLVTKDRYTIAALKSLGFVNRSIRYQYIARSGVVLIIGVLIGTILANTLGELVGVALISVFGVSSFHFEINPLFAYIFAPAVVAICVFGATLIGTLDIPSIKIADHIKE</sequence>
<feature type="domain" description="ABC3 transporter permease C-terminal" evidence="7">
    <location>
        <begin position="650"/>
        <end position="759"/>
    </location>
</feature>
<comment type="subcellular location">
    <subcellularLocation>
        <location evidence="1">Cell membrane</location>
        <topology evidence="1">Multi-pass membrane protein</topology>
    </subcellularLocation>
</comment>
<dbReference type="PANTHER" id="PTHR30287:SF2">
    <property type="entry name" value="BLL1001 PROTEIN"/>
    <property type="match status" value="1"/>
</dbReference>
<dbReference type="Proteomes" id="UP000664601">
    <property type="component" value="Unassembled WGS sequence"/>
</dbReference>
<keyword evidence="3 6" id="KW-0812">Transmembrane</keyword>
<dbReference type="InterPro" id="IPR038766">
    <property type="entry name" value="Membrane_comp_ABC_pdt"/>
</dbReference>
<gene>
    <name evidence="8" type="ORF">JZO70_12060</name>
</gene>
<feature type="transmembrane region" description="Helical" evidence="6">
    <location>
        <begin position="740"/>
        <end position="760"/>
    </location>
</feature>
<reference evidence="8 9" key="1">
    <citation type="submission" date="2021-03" db="EMBL/GenBank/DDBJ databases">
        <title>Enterococcal diversity collection.</title>
        <authorList>
            <person name="Gilmore M.S."/>
            <person name="Schwartzman J."/>
            <person name="Van Tyne D."/>
            <person name="Martin M."/>
            <person name="Earl A.M."/>
            <person name="Manson A.L."/>
            <person name="Straub T."/>
            <person name="Salamzade R."/>
            <person name="Saavedra J."/>
            <person name="Lebreton F."/>
            <person name="Prichula J."/>
            <person name="Schaufler K."/>
            <person name="Gaca A."/>
            <person name="Sgardioli B."/>
            <person name="Wagenaar J."/>
            <person name="Strong T."/>
        </authorList>
    </citation>
    <scope>NUCLEOTIDE SEQUENCE [LARGE SCALE GENOMIC DNA]</scope>
    <source>
        <strain evidence="8 9">669A</strain>
    </source>
</reference>